<protein>
    <submittedName>
        <fullName evidence="5">DgyrCDS5524</fullName>
    </submittedName>
</protein>
<dbReference type="GO" id="GO:0005730">
    <property type="term" value="C:nucleolus"/>
    <property type="evidence" value="ECO:0007669"/>
    <property type="project" value="TreeGrafter"/>
</dbReference>
<dbReference type="Pfam" id="PF13339">
    <property type="entry name" value="AATF-Che1"/>
    <property type="match status" value="1"/>
</dbReference>
<feature type="region of interest" description="Disordered" evidence="2">
    <location>
        <begin position="270"/>
        <end position="307"/>
    </location>
</feature>
<dbReference type="InterPro" id="IPR039223">
    <property type="entry name" value="AATF/Bfr2"/>
</dbReference>
<feature type="region of interest" description="Disordered" evidence="2">
    <location>
        <begin position="51"/>
        <end position="191"/>
    </location>
</feature>
<dbReference type="GO" id="GO:0006357">
    <property type="term" value="P:regulation of transcription by RNA polymerase II"/>
    <property type="evidence" value="ECO:0007669"/>
    <property type="project" value="TreeGrafter"/>
</dbReference>
<evidence type="ECO:0000313" key="6">
    <source>
        <dbReference type="Proteomes" id="UP000549394"/>
    </source>
</evidence>
<evidence type="ECO:0000259" key="4">
    <source>
        <dbReference type="Pfam" id="PF13339"/>
    </source>
</evidence>
<dbReference type="OrthoDB" id="5783963at2759"/>
<feature type="compositionally biased region" description="Acidic residues" evidence="2">
    <location>
        <begin position="86"/>
        <end position="151"/>
    </location>
</feature>
<dbReference type="Proteomes" id="UP000549394">
    <property type="component" value="Unassembled WGS sequence"/>
</dbReference>
<evidence type="ECO:0000256" key="2">
    <source>
        <dbReference type="SAM" id="MobiDB-lite"/>
    </source>
</evidence>
<evidence type="ECO:0000259" key="3">
    <source>
        <dbReference type="Pfam" id="PF08164"/>
    </source>
</evidence>
<comment type="similarity">
    <text evidence="1">Belongs to the AATF family.</text>
</comment>
<accession>A0A7I8VK60</accession>
<feature type="compositionally biased region" description="Acidic residues" evidence="2">
    <location>
        <begin position="287"/>
        <end position="300"/>
    </location>
</feature>
<comment type="caution">
    <text evidence="5">The sequence shown here is derived from an EMBL/GenBank/DDBJ whole genome shotgun (WGS) entry which is preliminary data.</text>
</comment>
<evidence type="ECO:0000256" key="1">
    <source>
        <dbReference type="ARBA" id="ARBA00008966"/>
    </source>
</evidence>
<sequence length="503" mass="58426">MSLADKYAHLLAPVGPSKSADDSEDDTTAKLIEKEDFGSISQERGSIRQKKDYLLQESDPKYSGKKISRQKFLSDFEEGVGLRADESEDEDEDDDNEDEMDEGDDSGEGLEEDDEDEDDEDEDEDNKDEDNEEEDDEEEDDEDMDDEEAGDFDMLNQMNETLDNKKVSAKSLKKPEETDIQTFPTQSVDSEKGKAVLNQISLYDQILGLRIKLQKILLAANQLPSPDEWKRLLEDISPKLDESTKKARKSVKQLLDKLIEMQSRLLFNYPETRHIETGNEENKKTEDSDEEITSSESEDETPVKRQKAKIGNVNSFLEKRHKTFSLYRNKQLEKWHDRTKLIGGKSARSMAAMETSVTAQIRYVLSDMARLRRRTQMKRSNYKILLCPNQDEHQEEIFDDDDFYHQLLRELIERKTENVNDPVALTRHWLQLQKMRSKKSKKYDRRENKDRKIKFVVHPKLVNFTAPVPNNQWTDVAKDELFSSLFGSRHETSTVDVDIALFR</sequence>
<reference evidence="5 6" key="1">
    <citation type="submission" date="2020-08" db="EMBL/GenBank/DDBJ databases">
        <authorList>
            <person name="Hejnol A."/>
        </authorList>
    </citation>
    <scope>NUCLEOTIDE SEQUENCE [LARGE SCALE GENOMIC DNA]</scope>
</reference>
<keyword evidence="6" id="KW-1185">Reference proteome</keyword>
<dbReference type="PANTHER" id="PTHR15565">
    <property type="entry name" value="AATF PROTEIN APOPTOSIS ANTAGONIZING TRANSCRIPTION FACTOR"/>
    <property type="match status" value="1"/>
</dbReference>
<proteinExistence type="inferred from homology"/>
<organism evidence="5 6">
    <name type="scientific">Dimorphilus gyrociliatus</name>
    <dbReference type="NCBI Taxonomy" id="2664684"/>
    <lineage>
        <taxon>Eukaryota</taxon>
        <taxon>Metazoa</taxon>
        <taxon>Spiralia</taxon>
        <taxon>Lophotrochozoa</taxon>
        <taxon>Annelida</taxon>
        <taxon>Polychaeta</taxon>
        <taxon>Polychaeta incertae sedis</taxon>
        <taxon>Dinophilidae</taxon>
        <taxon>Dimorphilus</taxon>
    </lineage>
</organism>
<dbReference type="Pfam" id="PF08164">
    <property type="entry name" value="TRAUB"/>
    <property type="match status" value="1"/>
</dbReference>
<feature type="domain" description="Apoptosis-antagonizing transcription factor C-terminal" evidence="3">
    <location>
        <begin position="404"/>
        <end position="486"/>
    </location>
</feature>
<feature type="domain" description="AATF leucine zipper-containing" evidence="4">
    <location>
        <begin position="189"/>
        <end position="338"/>
    </location>
</feature>
<gene>
    <name evidence="5" type="ORF">DGYR_LOCUS5260</name>
</gene>
<dbReference type="InterPro" id="IPR012617">
    <property type="entry name" value="AATF_C"/>
</dbReference>
<name>A0A7I8VK60_9ANNE</name>
<dbReference type="PANTHER" id="PTHR15565:SF0">
    <property type="entry name" value="PROTEIN AATF"/>
    <property type="match status" value="1"/>
</dbReference>
<feature type="compositionally biased region" description="Basic and acidic residues" evidence="2">
    <location>
        <begin position="51"/>
        <end position="62"/>
    </location>
</feature>
<evidence type="ECO:0000313" key="5">
    <source>
        <dbReference type="EMBL" id="CAD5116656.1"/>
    </source>
</evidence>
<dbReference type="InterPro" id="IPR025160">
    <property type="entry name" value="AATF"/>
</dbReference>
<feature type="compositionally biased region" description="Basic and acidic residues" evidence="2">
    <location>
        <begin position="271"/>
        <end position="286"/>
    </location>
</feature>
<dbReference type="EMBL" id="CAJFCJ010000006">
    <property type="protein sequence ID" value="CAD5116656.1"/>
    <property type="molecule type" value="Genomic_DNA"/>
</dbReference>
<dbReference type="AlphaFoldDB" id="A0A7I8VK60"/>